<evidence type="ECO:0000313" key="3">
    <source>
        <dbReference type="Proteomes" id="UP000543419"/>
    </source>
</evidence>
<protein>
    <submittedName>
        <fullName evidence="2">Uncharacterized protein</fullName>
    </submittedName>
</protein>
<organism evidence="2 3">
    <name type="scientific">Bifidobacterium olomucense</name>
    <dbReference type="NCBI Taxonomy" id="2675324"/>
    <lineage>
        <taxon>Bacteria</taxon>
        <taxon>Bacillati</taxon>
        <taxon>Actinomycetota</taxon>
        <taxon>Actinomycetes</taxon>
        <taxon>Bifidobacteriales</taxon>
        <taxon>Bifidobacteriaceae</taxon>
        <taxon>Bifidobacterium</taxon>
    </lineage>
</organism>
<dbReference type="Proteomes" id="UP000543419">
    <property type="component" value="Unassembled WGS sequence"/>
</dbReference>
<keyword evidence="3" id="KW-1185">Reference proteome</keyword>
<comment type="caution">
    <text evidence="2">The sequence shown here is derived from an EMBL/GenBank/DDBJ whole genome shotgun (WGS) entry which is preliminary data.</text>
</comment>
<gene>
    <name evidence="2" type="ORF">G1C97_0529</name>
</gene>
<sequence>MWNMDVDWDADNAYYQQDDYEQEHGGVTGLGDDYEGFSCGYLDEMERLDDDDADRWLEAHDPEVDARFDANADEDEDEETFDGYRSIDVDDDDDEAGYVDLTDDGDVAEPKPAPVAAHTPSRSTRGTRAPWMLIAEWTMDEAGITDEGAERWRDDDSVACRTPFIPVGKPPVSPVTPEEAAVWTKYMPPENPENHVGLDDPLVKLQGIVEGRCVYELVGSSMADPAYMMNHVARSGGVDPWLGIPSGGARQDPEYVAFLRRECPTAARSVIIRALDPNPEHMAEVMRVIIRHAPDPTHVDERFGASLNDYLTIMELAIGARPLDITSNADLDAIEHAQVLTPSQVQALRDLGRDAIEPDGNVATLPQYRKLDAPPHMRDLPEHTNLYAGTDDRSGTNLLTLLAS</sequence>
<evidence type="ECO:0000256" key="1">
    <source>
        <dbReference type="SAM" id="MobiDB-lite"/>
    </source>
</evidence>
<feature type="compositionally biased region" description="Basic and acidic residues" evidence="1">
    <location>
        <begin position="54"/>
        <end position="70"/>
    </location>
</feature>
<dbReference type="RefSeq" id="WP_169240406.1">
    <property type="nucleotide sequence ID" value="NZ_JAAIIG010000002.1"/>
</dbReference>
<name>A0A7Y0EW82_9BIFI</name>
<feature type="compositionally biased region" description="Acidic residues" evidence="1">
    <location>
        <begin position="89"/>
        <end position="107"/>
    </location>
</feature>
<feature type="region of interest" description="Disordered" evidence="1">
    <location>
        <begin position="53"/>
        <end position="125"/>
    </location>
</feature>
<evidence type="ECO:0000313" key="2">
    <source>
        <dbReference type="EMBL" id="NMM97580.1"/>
    </source>
</evidence>
<dbReference type="AlphaFoldDB" id="A0A7Y0EW82"/>
<accession>A0A7Y0EW82</accession>
<dbReference type="EMBL" id="JAAIIG010000002">
    <property type="protein sequence ID" value="NMM97580.1"/>
    <property type="molecule type" value="Genomic_DNA"/>
</dbReference>
<feature type="compositionally biased region" description="Acidic residues" evidence="1">
    <location>
        <begin position="71"/>
        <end position="81"/>
    </location>
</feature>
<proteinExistence type="predicted"/>
<reference evidence="2 3" key="1">
    <citation type="submission" date="2020-02" db="EMBL/GenBank/DDBJ databases">
        <title>Characterization of phylogenetic diversity of novel bifidobacterial species isolated in Czech ZOOs.</title>
        <authorList>
            <person name="Lugli G.A."/>
            <person name="Vera N.B."/>
            <person name="Ventura M."/>
        </authorList>
    </citation>
    <scope>NUCLEOTIDE SEQUENCE [LARGE SCALE GENOMIC DNA]</scope>
    <source>
        <strain evidence="2 3">DSM 109959</strain>
    </source>
</reference>